<dbReference type="EMBL" id="JABAEK010000006">
    <property type="protein sequence ID" value="NLQ17666.1"/>
    <property type="molecule type" value="Genomic_DNA"/>
</dbReference>
<sequence length="821" mass="94292">MSQNQRISKRFSIKILVANMFLMAIVITAGIAISLHYNASKKMAVNHMLSSMSLLSDHMKDSVYTLENDARQTVELLAELINSDLSGASIERKSSLLAQFLIKRPELYSLYLGDKQEDFFQIINLDSAKDTRQQMNAREDDRWAVIDISGQGEKRLRHSYYYSATFRLNHQHAESSNFFPTERPWFAASMKNNLYKTVPYFFQHLQIPGQTYAQRIRNTEQVIGLDILLSSLSDQLSLSSSKRINGQEQTILMNQEGKIIASNMILYDSDRSTLLPSVEGYFGIPPKKLIDIANNPNAQQPVLIEQENAHRDYVFIAAIGNDILNQQYLAMILPEDALFQQATKEALHSALLSALVMTILLPIIWLFSAPIVRPIRQLQRETEKIKQRQFDDVSFTDSHIKEIWQLSNAFVTMSQDIKQHEVIQKEFMEALIRLIATAIDDKSAHTGGHCYRVPELGLMLSDALEKAQTGPYKDFQFANDNERLEFRIAAWLHDCGKITMPEHIIDKGSKLECLYNRIHEIRTRFEVLWRDAEIDYLHAIHTQQQDPATALATWQKRQTTLQEQFAFIAKANLGSEFMSEEDQQKVRDIGAQKWTRHFNNRLGLSPAEETMRIQQAQAGHLTNEETAPQGVTESLLSDKAEHIIPRFKEMTFNPSLGIKMDIPKHQYNQGEIYNLTIQKGTLTKEDRFKINEHIISTITMLESLPFPPELKRVPHYASTHHERMDGQGYPRKLNAEQLSIPDRVLMIADVFEALTASDRPYKTAKPVSVAIDIMYGMCQEGHLDLPLFRFFLESGIYLQYAEKFLPKSQIDEVNIKRYLTD</sequence>
<dbReference type="PROSITE" id="PS51832">
    <property type="entry name" value="HD_GYP"/>
    <property type="match status" value="1"/>
</dbReference>
<dbReference type="Gene3D" id="1.10.3210.10">
    <property type="entry name" value="Hypothetical protein af1432"/>
    <property type="match status" value="2"/>
</dbReference>
<name>A0A847R6G0_9GAMM</name>
<gene>
    <name evidence="4" type="ORF">HGG82_08490</name>
</gene>
<accession>A0A847R6G0</accession>
<comment type="caution">
    <text evidence="4">The sequence shown here is derived from an EMBL/GenBank/DDBJ whole genome shotgun (WGS) entry which is preliminary data.</text>
</comment>
<dbReference type="InterPro" id="IPR003607">
    <property type="entry name" value="HD/PDEase_dom"/>
</dbReference>
<evidence type="ECO:0000259" key="2">
    <source>
        <dbReference type="PROSITE" id="PS50885"/>
    </source>
</evidence>
<dbReference type="AlphaFoldDB" id="A0A847R6G0"/>
<feature type="transmembrane region" description="Helical" evidence="1">
    <location>
        <begin position="350"/>
        <end position="372"/>
    </location>
</feature>
<reference evidence="4 5" key="1">
    <citation type="submission" date="2020-04" db="EMBL/GenBank/DDBJ databases">
        <title>Marinomonas sp. M1K-6 isolated from the deep seawater of the Mariana Trench.</title>
        <authorList>
            <person name="Li Y."/>
        </authorList>
    </citation>
    <scope>NUCLEOTIDE SEQUENCE [LARGE SCALE GENOMIC DNA]</scope>
    <source>
        <strain evidence="4 5">M1K-6</strain>
    </source>
</reference>
<keyword evidence="1" id="KW-0812">Transmembrane</keyword>
<dbReference type="PANTHER" id="PTHR43155:SF2">
    <property type="entry name" value="CYCLIC DI-GMP PHOSPHODIESTERASE PA4108"/>
    <property type="match status" value="1"/>
</dbReference>
<dbReference type="Pfam" id="PF13487">
    <property type="entry name" value="HD_5"/>
    <property type="match status" value="1"/>
</dbReference>
<keyword evidence="1" id="KW-0472">Membrane</keyword>
<dbReference type="PROSITE" id="PS50885">
    <property type="entry name" value="HAMP"/>
    <property type="match status" value="1"/>
</dbReference>
<dbReference type="GO" id="GO:0007165">
    <property type="term" value="P:signal transduction"/>
    <property type="evidence" value="ECO:0007669"/>
    <property type="project" value="InterPro"/>
</dbReference>
<dbReference type="Proteomes" id="UP000586067">
    <property type="component" value="Unassembled WGS sequence"/>
</dbReference>
<keyword evidence="5" id="KW-1185">Reference proteome</keyword>
<evidence type="ECO:0000259" key="3">
    <source>
        <dbReference type="PROSITE" id="PS51832"/>
    </source>
</evidence>
<evidence type="ECO:0000313" key="5">
    <source>
        <dbReference type="Proteomes" id="UP000586067"/>
    </source>
</evidence>
<proteinExistence type="predicted"/>
<evidence type="ECO:0000256" key="1">
    <source>
        <dbReference type="SAM" id="Phobius"/>
    </source>
</evidence>
<feature type="domain" description="HD-GYP" evidence="3">
    <location>
        <begin position="604"/>
        <end position="806"/>
    </location>
</feature>
<feature type="domain" description="HAMP" evidence="2">
    <location>
        <begin position="369"/>
        <end position="422"/>
    </location>
</feature>
<dbReference type="SUPFAM" id="SSF109604">
    <property type="entry name" value="HD-domain/PDEase-like"/>
    <property type="match status" value="2"/>
</dbReference>
<keyword evidence="1" id="KW-1133">Transmembrane helix</keyword>
<dbReference type="SMART" id="SM00471">
    <property type="entry name" value="HDc"/>
    <property type="match status" value="1"/>
</dbReference>
<dbReference type="CDD" id="cd00077">
    <property type="entry name" value="HDc"/>
    <property type="match status" value="2"/>
</dbReference>
<dbReference type="Gene3D" id="6.10.340.10">
    <property type="match status" value="1"/>
</dbReference>
<organism evidence="4 5">
    <name type="scientific">Marinomonas profundi</name>
    <dbReference type="NCBI Taxonomy" id="2726122"/>
    <lineage>
        <taxon>Bacteria</taxon>
        <taxon>Pseudomonadati</taxon>
        <taxon>Pseudomonadota</taxon>
        <taxon>Gammaproteobacteria</taxon>
        <taxon>Oceanospirillales</taxon>
        <taxon>Oceanospirillaceae</taxon>
        <taxon>Marinomonas</taxon>
    </lineage>
</organism>
<evidence type="ECO:0000313" key="4">
    <source>
        <dbReference type="EMBL" id="NLQ17666.1"/>
    </source>
</evidence>
<protein>
    <submittedName>
        <fullName evidence="4">HD domain-containing protein</fullName>
    </submittedName>
</protein>
<dbReference type="RefSeq" id="WP_168824702.1">
    <property type="nucleotide sequence ID" value="NZ_JABAEK010000006.1"/>
</dbReference>
<dbReference type="InterPro" id="IPR037522">
    <property type="entry name" value="HD_GYP_dom"/>
</dbReference>
<dbReference type="GO" id="GO:0016020">
    <property type="term" value="C:membrane"/>
    <property type="evidence" value="ECO:0007669"/>
    <property type="project" value="InterPro"/>
</dbReference>
<feature type="transmembrane region" description="Helical" evidence="1">
    <location>
        <begin position="12"/>
        <end position="37"/>
    </location>
</feature>
<dbReference type="CDD" id="cd06225">
    <property type="entry name" value="HAMP"/>
    <property type="match status" value="1"/>
</dbReference>
<dbReference type="InterPro" id="IPR003660">
    <property type="entry name" value="HAMP_dom"/>
</dbReference>
<dbReference type="GO" id="GO:0008081">
    <property type="term" value="F:phosphoric diester hydrolase activity"/>
    <property type="evidence" value="ECO:0007669"/>
    <property type="project" value="UniProtKB-ARBA"/>
</dbReference>
<dbReference type="PANTHER" id="PTHR43155">
    <property type="entry name" value="CYCLIC DI-GMP PHOSPHODIESTERASE PA4108-RELATED"/>
    <property type="match status" value="1"/>
</dbReference>